<feature type="chain" id="PRO_5037742645" evidence="1">
    <location>
        <begin position="24"/>
        <end position="880"/>
    </location>
</feature>
<dbReference type="Gene3D" id="1.25.40.10">
    <property type="entry name" value="Tetratricopeptide repeat domain"/>
    <property type="match status" value="2"/>
</dbReference>
<dbReference type="InterPro" id="IPR024983">
    <property type="entry name" value="CHAT_dom"/>
</dbReference>
<dbReference type="AlphaFoldDB" id="A0A964FFZ6"/>
<name>A0A964FFZ6_9CYAN</name>
<evidence type="ECO:0000313" key="4">
    <source>
        <dbReference type="Proteomes" id="UP000729733"/>
    </source>
</evidence>
<dbReference type="Proteomes" id="UP000729733">
    <property type="component" value="Unassembled WGS sequence"/>
</dbReference>
<gene>
    <name evidence="3" type="ORF">I4641_03230</name>
</gene>
<evidence type="ECO:0000256" key="1">
    <source>
        <dbReference type="SAM" id="SignalP"/>
    </source>
</evidence>
<comment type="caution">
    <text evidence="3">The sequence shown here is derived from an EMBL/GenBank/DDBJ whole genome shotgun (WGS) entry which is preliminary data.</text>
</comment>
<dbReference type="RefSeq" id="WP_229639028.1">
    <property type="nucleotide sequence ID" value="NZ_JADWDC010000005.1"/>
</dbReference>
<accession>A0A964FFZ6</accession>
<evidence type="ECO:0000259" key="2">
    <source>
        <dbReference type="Pfam" id="PF12770"/>
    </source>
</evidence>
<dbReference type="EMBL" id="JADWDC010000005">
    <property type="protein sequence ID" value="MCC0175993.1"/>
    <property type="molecule type" value="Genomic_DNA"/>
</dbReference>
<reference evidence="3" key="1">
    <citation type="journal article" date="2021" name="Antonie Van Leeuwenhoek">
        <title>Draft genome and description of Waterburya agarophytonicola gen. nov. sp. nov. (Pleurocapsales, Cyanobacteria): a seaweed symbiont.</title>
        <authorList>
            <person name="Bonthond G."/>
            <person name="Shalygin S."/>
            <person name="Bayer T."/>
            <person name="Weinberger F."/>
        </authorList>
    </citation>
    <scope>NUCLEOTIDE SEQUENCE</scope>
    <source>
        <strain evidence="3">KI4</strain>
    </source>
</reference>
<feature type="domain" description="CHAT" evidence="2">
    <location>
        <begin position="598"/>
        <end position="878"/>
    </location>
</feature>
<dbReference type="InterPro" id="IPR011990">
    <property type="entry name" value="TPR-like_helical_dom_sf"/>
</dbReference>
<proteinExistence type="predicted"/>
<dbReference type="Pfam" id="PF12770">
    <property type="entry name" value="CHAT"/>
    <property type="match status" value="1"/>
</dbReference>
<keyword evidence="4" id="KW-1185">Reference proteome</keyword>
<keyword evidence="1" id="KW-0732">Signal</keyword>
<sequence length="880" mass="98062">MTINKIIIFIFSALLAVAFHLPAKSQTSRSSPALDLAIAAQQLYRTGKLSTAAITWQQAATAYQEQNDSLGRTKSSINQAQVLQDLGLYPKACDTLLAVFGVNNPDCDREQINQLMEDFEGKNQLSTIQGIGLRSLAEVLKHQGKLEESARLLSLSERATQNTPEFGATLLALGNVEQALANRSRDRDRYDKITEIIDRQDPQLALEPYQKTFLAYTKVTADNRASPIVRVQAQLNYLHLLIEIEDWWKTQTKRRIETWQRQQETKLIEAANRFSELLEFRLTKIRASTIIAIDGYWHQIPPSHQSIYARINYSRSLAALGKSQRVKSILQTALTQAKTIDYPLGESYALGYLGQYYGQQQQLDKAIALTNQALILAQEQGVVNDAREVTYLWQSQLGQLLEQQGKISAAIPAYTSAFNTLQSLRTDLNANNRVVQFDFRQEVKPVYLRLANLLLQSDHPQAINSFELVATKTDSNPNLELARQVIESLQLAELDNFFQDPCSETADTTIIIDRLDDQAAVIYPIVLGDRLEILLSLPNQPLQRFTTRVSETTLNQTIDLLYDSLYNPSVNKSAVNIFSTTPLDPQEITANMQTLLPILQDIYSWLIEPLNPSLTANQVRTLVFVLNGNLQNVPISALYDGKQYLLEKYGVALAPSLQLLEPQTIARDKTKVLAAGLSEQVEIQGNIFPALANVPQELNRIKDIFPQSHKLLNQEFTTASIKKQLEAGFSVVHLATHGIFSSNPDETFIITGDGEKIGIETLSNLLNSSSIHPELVVLSACDTAVGDDRAILGLAGVAVRSGTSSTIASLWSVDDSSTAQLMSKFYQEFEDPAAKKVDALQKAQLSLIDSLRQDPPSPALNNLPPHPYYWSPYVLVGNWQ</sequence>
<dbReference type="InterPro" id="IPR019734">
    <property type="entry name" value="TPR_rpt"/>
</dbReference>
<organism evidence="3 4">
    <name type="scientific">Waterburya agarophytonicola KI4</name>
    <dbReference type="NCBI Taxonomy" id="2874699"/>
    <lineage>
        <taxon>Bacteria</taxon>
        <taxon>Bacillati</taxon>
        <taxon>Cyanobacteriota</taxon>
        <taxon>Cyanophyceae</taxon>
        <taxon>Pleurocapsales</taxon>
        <taxon>Hyellaceae</taxon>
        <taxon>Waterburya</taxon>
        <taxon>Waterburya agarophytonicola</taxon>
    </lineage>
</organism>
<dbReference type="PANTHER" id="PTHR10098:SF112">
    <property type="entry name" value="SLR0380 PROTEIN"/>
    <property type="match status" value="1"/>
</dbReference>
<protein>
    <submittedName>
        <fullName evidence="3">CHAT domain-containing protein</fullName>
    </submittedName>
</protein>
<evidence type="ECO:0000313" key="3">
    <source>
        <dbReference type="EMBL" id="MCC0175993.1"/>
    </source>
</evidence>
<dbReference type="SUPFAM" id="SSF48452">
    <property type="entry name" value="TPR-like"/>
    <property type="match status" value="2"/>
</dbReference>
<feature type="signal peptide" evidence="1">
    <location>
        <begin position="1"/>
        <end position="23"/>
    </location>
</feature>
<dbReference type="PANTHER" id="PTHR10098">
    <property type="entry name" value="RAPSYN-RELATED"/>
    <property type="match status" value="1"/>
</dbReference>
<dbReference type="SMART" id="SM00028">
    <property type="entry name" value="TPR"/>
    <property type="match status" value="2"/>
</dbReference>